<dbReference type="SUPFAM" id="SSF46689">
    <property type="entry name" value="Homeodomain-like"/>
    <property type="match status" value="1"/>
</dbReference>
<dbReference type="Gene3D" id="3.40.50.2300">
    <property type="match status" value="3"/>
</dbReference>
<evidence type="ECO:0000259" key="10">
    <source>
        <dbReference type="PROSITE" id="PS50109"/>
    </source>
</evidence>
<evidence type="ECO:0000313" key="13">
    <source>
        <dbReference type="Proteomes" id="UP000474630"/>
    </source>
</evidence>
<dbReference type="EMBL" id="CP048409">
    <property type="protein sequence ID" value="QIA09158.1"/>
    <property type="molecule type" value="Genomic_DNA"/>
</dbReference>
<dbReference type="Pfam" id="PF12833">
    <property type="entry name" value="HTH_18"/>
    <property type="match status" value="1"/>
</dbReference>
<evidence type="ECO:0000256" key="6">
    <source>
        <dbReference type="PROSITE-ProRule" id="PRU00169"/>
    </source>
</evidence>
<dbReference type="PROSITE" id="PS50109">
    <property type="entry name" value="HIS_KIN"/>
    <property type="match status" value="1"/>
</dbReference>
<feature type="transmembrane region" description="Helical" evidence="8">
    <location>
        <begin position="333"/>
        <end position="354"/>
    </location>
</feature>
<dbReference type="InterPro" id="IPR036097">
    <property type="entry name" value="HisK_dim/P_sf"/>
</dbReference>
<dbReference type="SMART" id="SM00448">
    <property type="entry name" value="REC"/>
    <property type="match status" value="1"/>
</dbReference>
<dbReference type="PROSITE" id="PS01124">
    <property type="entry name" value="HTH_ARAC_FAMILY_2"/>
    <property type="match status" value="1"/>
</dbReference>
<accession>A0A6C0REM3</accession>
<keyword evidence="4" id="KW-0805">Transcription regulation</keyword>
<dbReference type="Proteomes" id="UP000474630">
    <property type="component" value="Chromosome"/>
</dbReference>
<dbReference type="PANTHER" id="PTHR43547">
    <property type="entry name" value="TWO-COMPONENT HISTIDINE KINASE"/>
    <property type="match status" value="1"/>
</dbReference>
<feature type="modified residue" description="4-aspartylphosphate" evidence="6">
    <location>
        <position position="715"/>
    </location>
</feature>
<feature type="coiled-coil region" evidence="7">
    <location>
        <begin position="356"/>
        <end position="393"/>
    </location>
</feature>
<feature type="domain" description="HTH araC/xylS-type" evidence="9">
    <location>
        <begin position="814"/>
        <end position="913"/>
    </location>
</feature>
<keyword evidence="5" id="KW-0804">Transcription</keyword>
<keyword evidence="8" id="KW-1133">Transmembrane helix</keyword>
<dbReference type="Pfam" id="PF00072">
    <property type="entry name" value="Response_reg"/>
    <property type="match status" value="1"/>
</dbReference>
<proteinExistence type="predicted"/>
<feature type="domain" description="Histidine kinase" evidence="10">
    <location>
        <begin position="400"/>
        <end position="617"/>
    </location>
</feature>
<evidence type="ECO:0000256" key="1">
    <source>
        <dbReference type="ARBA" id="ARBA00000085"/>
    </source>
</evidence>
<evidence type="ECO:0000259" key="11">
    <source>
        <dbReference type="PROSITE" id="PS50110"/>
    </source>
</evidence>
<dbReference type="Gene3D" id="1.10.287.130">
    <property type="match status" value="1"/>
</dbReference>
<dbReference type="KEGG" id="drc:G0Q07_16170"/>
<dbReference type="PANTHER" id="PTHR43547:SF2">
    <property type="entry name" value="HYBRID SIGNAL TRANSDUCTION HISTIDINE KINASE C"/>
    <property type="match status" value="1"/>
</dbReference>
<dbReference type="InterPro" id="IPR009057">
    <property type="entry name" value="Homeodomain-like_sf"/>
</dbReference>
<dbReference type="InterPro" id="IPR025997">
    <property type="entry name" value="SBP_2_dom"/>
</dbReference>
<evidence type="ECO:0000256" key="2">
    <source>
        <dbReference type="ARBA" id="ARBA00012438"/>
    </source>
</evidence>
<dbReference type="EC" id="2.7.13.3" evidence="2"/>
<feature type="domain" description="Response regulatory" evidence="11">
    <location>
        <begin position="667"/>
        <end position="782"/>
    </location>
</feature>
<evidence type="ECO:0000256" key="5">
    <source>
        <dbReference type="ARBA" id="ARBA00023163"/>
    </source>
</evidence>
<dbReference type="InterPro" id="IPR003594">
    <property type="entry name" value="HATPase_dom"/>
</dbReference>
<evidence type="ECO:0000256" key="8">
    <source>
        <dbReference type="SAM" id="Phobius"/>
    </source>
</evidence>
<gene>
    <name evidence="12" type="ORF">G0Q07_16170</name>
</gene>
<dbReference type="Pfam" id="PF00512">
    <property type="entry name" value="HisKA"/>
    <property type="match status" value="1"/>
</dbReference>
<dbReference type="FunFam" id="1.10.287.130:FF:000045">
    <property type="entry name" value="Two-component system sensor histidine kinase/response regulator"/>
    <property type="match status" value="1"/>
</dbReference>
<dbReference type="InterPro" id="IPR018060">
    <property type="entry name" value="HTH_AraC"/>
</dbReference>
<dbReference type="SUPFAM" id="SSF53822">
    <property type="entry name" value="Periplasmic binding protein-like I"/>
    <property type="match status" value="1"/>
</dbReference>
<reference evidence="12 13" key="1">
    <citation type="submission" date="2020-02" db="EMBL/GenBank/DDBJ databases">
        <title>Genome sequencing for Draconibacterium sp. strain M1.</title>
        <authorList>
            <person name="Park S.-J."/>
        </authorList>
    </citation>
    <scope>NUCLEOTIDE SEQUENCE [LARGE SCALE GENOMIC DNA]</scope>
    <source>
        <strain evidence="12 13">M1</strain>
    </source>
</reference>
<dbReference type="SMART" id="SM00387">
    <property type="entry name" value="HATPase_c"/>
    <property type="match status" value="1"/>
</dbReference>
<sequence>MRHFLLIILICLSPICIQAEEKFLIGFSQCSAGDWRENMEAEMERELMFHDDMEIIKLQAEDSTLLQIQQIDELVKKGIDLIIIAPNEIDALLPVVEKVYDSGIPVILIDRKINSPKYTAYIGGNNFDIGNTAGVYIANKLNNEGQVMELLGILSSSPALERMNGFSNAIDKFPNIDNVYKIRAKWNNELVTDSLSIIFKKYPSVKAIFSHTDFMAEAASTVVRENFSDRDILIVGVDGLPNEGGGIELVKQGIISATLIYPTGGKEAIQTAAKILHNKNFKKNNLLPTTLIDHSNVDITRMQFQNINALQEDITKSKNMLERLNGRYREQQILLFVSLVLLTLVAIFLAMYLWSFKRLKISNHNLEEQKEAISAQNIELKRLSDELEKVTQERLRFYTNISHEFRTPLTLISGPIDNLSKTKNLTGEQKELLQVAQKNISILLKLIEHIIDFRKYELGKHDFLPVSADLKKHFEDWNGLFAEVAKNKQIDFRMEAVSEDDFIIDFDVEKMERIYTNLLSNAFKFTPEKGTIKVLIEREIIDEKAFVKVQVINSGKPIPGNKIKDIFDRFYQVGSKAGGSGIGLALVKGYIDLHGGKIKVTNPSGFICFTFSIPVNQEESIVSKELNKSSEAIKPATENEALDIITQIIGSEDSFTFDDEYDEGKTTVLLVDDHPGIRSYLKSLLKENYAVLEARDGIEGIRKAIRYVPDLIISDVMMPGIDGVEMCSHLKKELSTSHIPIILLTANAQDEKRILGFESGADDYISKPVNFEMLIVRIRNLIEGRKKLKAVFGSVEDNNEKIADSIKPEKSFIDKLEGQIEKHIENSELSVDFLSNELGMSRIQLYRKVKALTNYSPVEFITLFRLKKAAHLMKVTDTNLAQIAYQVGFSAPSYFSKSFKKYYHKSPSEYLKEIRNL</sequence>
<dbReference type="SMART" id="SM00342">
    <property type="entry name" value="HTH_ARAC"/>
    <property type="match status" value="1"/>
</dbReference>
<name>A0A6C0REM3_9BACT</name>
<keyword evidence="3 6" id="KW-0597">Phosphoprotein</keyword>
<dbReference type="InterPro" id="IPR003661">
    <property type="entry name" value="HisK_dim/P_dom"/>
</dbReference>
<evidence type="ECO:0000256" key="3">
    <source>
        <dbReference type="ARBA" id="ARBA00022553"/>
    </source>
</evidence>
<dbReference type="SUPFAM" id="SSF47384">
    <property type="entry name" value="Homodimeric domain of signal transducing histidine kinase"/>
    <property type="match status" value="1"/>
</dbReference>
<evidence type="ECO:0000256" key="4">
    <source>
        <dbReference type="ARBA" id="ARBA00023015"/>
    </source>
</evidence>
<organism evidence="12 13">
    <name type="scientific">Draconibacterium halophilum</name>
    <dbReference type="NCBI Taxonomy" id="2706887"/>
    <lineage>
        <taxon>Bacteria</taxon>
        <taxon>Pseudomonadati</taxon>
        <taxon>Bacteroidota</taxon>
        <taxon>Bacteroidia</taxon>
        <taxon>Marinilabiliales</taxon>
        <taxon>Prolixibacteraceae</taxon>
        <taxon>Draconibacterium</taxon>
    </lineage>
</organism>
<dbReference type="PRINTS" id="PR00344">
    <property type="entry name" value="BCTRLSENSOR"/>
</dbReference>
<dbReference type="CDD" id="cd00082">
    <property type="entry name" value="HisKA"/>
    <property type="match status" value="1"/>
</dbReference>
<dbReference type="CDD" id="cd06308">
    <property type="entry name" value="PBP1_sensor_kinase-like"/>
    <property type="match status" value="1"/>
</dbReference>
<dbReference type="InterPro" id="IPR011006">
    <property type="entry name" value="CheY-like_superfamily"/>
</dbReference>
<dbReference type="PROSITE" id="PS50110">
    <property type="entry name" value="RESPONSE_REGULATORY"/>
    <property type="match status" value="1"/>
</dbReference>
<dbReference type="Gene3D" id="1.10.10.60">
    <property type="entry name" value="Homeodomain-like"/>
    <property type="match status" value="2"/>
</dbReference>
<dbReference type="InterPro" id="IPR004358">
    <property type="entry name" value="Sig_transdc_His_kin-like_C"/>
</dbReference>
<dbReference type="InterPro" id="IPR001789">
    <property type="entry name" value="Sig_transdc_resp-reg_receiver"/>
</dbReference>
<keyword evidence="8" id="KW-0812">Transmembrane</keyword>
<dbReference type="AlphaFoldDB" id="A0A6C0REM3"/>
<evidence type="ECO:0000256" key="7">
    <source>
        <dbReference type="SAM" id="Coils"/>
    </source>
</evidence>
<dbReference type="CDD" id="cd17574">
    <property type="entry name" value="REC_OmpR"/>
    <property type="match status" value="1"/>
</dbReference>
<evidence type="ECO:0000259" key="9">
    <source>
        <dbReference type="PROSITE" id="PS01124"/>
    </source>
</evidence>
<dbReference type="Pfam" id="PF02518">
    <property type="entry name" value="HATPase_c"/>
    <property type="match status" value="1"/>
</dbReference>
<evidence type="ECO:0000313" key="12">
    <source>
        <dbReference type="EMBL" id="QIA09158.1"/>
    </source>
</evidence>
<keyword evidence="13" id="KW-1185">Reference proteome</keyword>
<dbReference type="SUPFAM" id="SSF52172">
    <property type="entry name" value="CheY-like"/>
    <property type="match status" value="1"/>
</dbReference>
<dbReference type="SUPFAM" id="SSF55874">
    <property type="entry name" value="ATPase domain of HSP90 chaperone/DNA topoisomerase II/histidine kinase"/>
    <property type="match status" value="1"/>
</dbReference>
<dbReference type="GO" id="GO:0000155">
    <property type="term" value="F:phosphorelay sensor kinase activity"/>
    <property type="evidence" value="ECO:0007669"/>
    <property type="project" value="InterPro"/>
</dbReference>
<dbReference type="Gene3D" id="3.30.565.10">
    <property type="entry name" value="Histidine kinase-like ATPase, C-terminal domain"/>
    <property type="match status" value="1"/>
</dbReference>
<dbReference type="InterPro" id="IPR036890">
    <property type="entry name" value="HATPase_C_sf"/>
</dbReference>
<comment type="catalytic activity">
    <reaction evidence="1">
        <text>ATP + protein L-histidine = ADP + protein N-phospho-L-histidine.</text>
        <dbReference type="EC" id="2.7.13.3"/>
    </reaction>
</comment>
<protein>
    <recommendedName>
        <fullName evidence="2">histidine kinase</fullName>
        <ecNumber evidence="2">2.7.13.3</ecNumber>
    </recommendedName>
</protein>
<keyword evidence="7" id="KW-0175">Coiled coil</keyword>
<dbReference type="GO" id="GO:0003700">
    <property type="term" value="F:DNA-binding transcription factor activity"/>
    <property type="evidence" value="ECO:0007669"/>
    <property type="project" value="InterPro"/>
</dbReference>
<dbReference type="GO" id="GO:0043565">
    <property type="term" value="F:sequence-specific DNA binding"/>
    <property type="evidence" value="ECO:0007669"/>
    <property type="project" value="InterPro"/>
</dbReference>
<dbReference type="InterPro" id="IPR005467">
    <property type="entry name" value="His_kinase_dom"/>
</dbReference>
<dbReference type="InterPro" id="IPR028082">
    <property type="entry name" value="Peripla_BP_I"/>
</dbReference>
<dbReference type="SMART" id="SM00388">
    <property type="entry name" value="HisKA"/>
    <property type="match status" value="1"/>
</dbReference>
<dbReference type="RefSeq" id="WP_163348132.1">
    <property type="nucleotide sequence ID" value="NZ_CP048409.1"/>
</dbReference>
<keyword evidence="8" id="KW-0472">Membrane</keyword>
<dbReference type="Pfam" id="PF13407">
    <property type="entry name" value="Peripla_BP_4"/>
    <property type="match status" value="1"/>
</dbReference>